<reference evidence="4" key="1">
    <citation type="journal article" date="2019" name="Int. J. Syst. Evol. Microbiol.">
        <title>The Global Catalogue of Microorganisms (GCM) 10K type strain sequencing project: providing services to taxonomists for standard genome sequencing and annotation.</title>
        <authorList>
            <consortium name="The Broad Institute Genomics Platform"/>
            <consortium name="The Broad Institute Genome Sequencing Center for Infectious Disease"/>
            <person name="Wu L."/>
            <person name="Ma J."/>
        </authorList>
    </citation>
    <scope>NUCLEOTIDE SEQUENCE [LARGE SCALE GENOMIC DNA]</scope>
    <source>
        <strain evidence="4">FCH27</strain>
    </source>
</reference>
<organism evidence="3 4">
    <name type="scientific">Nocardioides astragali</name>
    <dbReference type="NCBI Taxonomy" id="1776736"/>
    <lineage>
        <taxon>Bacteria</taxon>
        <taxon>Bacillati</taxon>
        <taxon>Actinomycetota</taxon>
        <taxon>Actinomycetes</taxon>
        <taxon>Propionibacteriales</taxon>
        <taxon>Nocardioidaceae</taxon>
        <taxon>Nocardioides</taxon>
    </lineage>
</organism>
<dbReference type="EMBL" id="JBHTCH010000020">
    <property type="protein sequence ID" value="MFC7361812.1"/>
    <property type="molecule type" value="Genomic_DNA"/>
</dbReference>
<dbReference type="InterPro" id="IPR008912">
    <property type="entry name" value="Uncharacterised_CoxE"/>
</dbReference>
<feature type="compositionally biased region" description="Acidic residues" evidence="1">
    <location>
        <begin position="107"/>
        <end position="118"/>
    </location>
</feature>
<evidence type="ECO:0000259" key="2">
    <source>
        <dbReference type="SMART" id="SM00327"/>
    </source>
</evidence>
<comment type="caution">
    <text evidence="3">The sequence shown here is derived from an EMBL/GenBank/DDBJ whole genome shotgun (WGS) entry which is preliminary data.</text>
</comment>
<protein>
    <submittedName>
        <fullName evidence="3">VWA domain-containing protein</fullName>
    </submittedName>
</protein>
<sequence>MSDPTQKSEMVRSADEILLGFARALRAAGVAVTQDRAQGFLAAVAAVGADDRQATYWAGRATLCGSPDDLARYDRVFEAWFDPRDGLPRAQRRETPRPATAHLLPDTEADGGDGDDGEEDVVRAAASAAEVLRHRDVASLDAAERRRLAGMFARLSLRPPSRRTARHRRWHRGEVDASRTLRNSLRHLGEPGEIAWRRRGTKPRRVVLLVDVSGSMSLYADALLRLAHRLTQSARSTGGTVETFTVGTRLTHVTRALRSPDADRAIVAAGDVVPDWSGGTRLGETLRVFLDRWGQRGLARGAVVVVFSDGWERGDADLLGEQMARLQRIAHRVIWVNPHRGKEGYEPLQSGVVAALPHCDDFLAGHSLATFADLTEVIARA</sequence>
<dbReference type="InterPro" id="IPR002035">
    <property type="entry name" value="VWF_A"/>
</dbReference>
<dbReference type="PANTHER" id="PTHR39338:SF6">
    <property type="entry name" value="BLL5662 PROTEIN"/>
    <property type="match status" value="1"/>
</dbReference>
<feature type="region of interest" description="Disordered" evidence="1">
    <location>
        <begin position="86"/>
        <end position="118"/>
    </location>
</feature>
<dbReference type="Gene3D" id="3.40.50.410">
    <property type="entry name" value="von Willebrand factor, type A domain"/>
    <property type="match status" value="1"/>
</dbReference>
<feature type="compositionally biased region" description="Basic and acidic residues" evidence="1">
    <location>
        <begin position="86"/>
        <end position="96"/>
    </location>
</feature>
<dbReference type="Proteomes" id="UP001596524">
    <property type="component" value="Unassembled WGS sequence"/>
</dbReference>
<feature type="domain" description="VWFA" evidence="2">
    <location>
        <begin position="203"/>
        <end position="375"/>
    </location>
</feature>
<dbReference type="PANTHER" id="PTHR39338">
    <property type="entry name" value="BLL5662 PROTEIN-RELATED"/>
    <property type="match status" value="1"/>
</dbReference>
<dbReference type="PIRSF" id="PIRSF010256">
    <property type="entry name" value="CoxE_vWa"/>
    <property type="match status" value="1"/>
</dbReference>
<dbReference type="Pfam" id="PF05762">
    <property type="entry name" value="VWA_CoxE"/>
    <property type="match status" value="1"/>
</dbReference>
<dbReference type="SMART" id="SM00327">
    <property type="entry name" value="VWA"/>
    <property type="match status" value="1"/>
</dbReference>
<name>A0ABW2N721_9ACTN</name>
<dbReference type="InterPro" id="IPR011195">
    <property type="entry name" value="UCP010256"/>
</dbReference>
<keyword evidence="4" id="KW-1185">Reference proteome</keyword>
<gene>
    <name evidence="3" type="ORF">ACFQO6_16190</name>
</gene>
<evidence type="ECO:0000313" key="4">
    <source>
        <dbReference type="Proteomes" id="UP001596524"/>
    </source>
</evidence>
<evidence type="ECO:0000313" key="3">
    <source>
        <dbReference type="EMBL" id="MFC7361812.1"/>
    </source>
</evidence>
<proteinExistence type="predicted"/>
<evidence type="ECO:0000256" key="1">
    <source>
        <dbReference type="SAM" id="MobiDB-lite"/>
    </source>
</evidence>
<dbReference type="RefSeq" id="WP_255892260.1">
    <property type="nucleotide sequence ID" value="NZ_JAFMZM010000006.1"/>
</dbReference>
<dbReference type="InterPro" id="IPR036465">
    <property type="entry name" value="vWFA_dom_sf"/>
</dbReference>
<accession>A0ABW2N721</accession>
<dbReference type="CDD" id="cd00198">
    <property type="entry name" value="vWFA"/>
    <property type="match status" value="1"/>
</dbReference>
<dbReference type="SUPFAM" id="SSF53300">
    <property type="entry name" value="vWA-like"/>
    <property type="match status" value="1"/>
</dbReference>